<sequence length="85" mass="9536">MVEDKHPREVRTSGEMTPDNTGNIPQREEEAHGDITPAIRSILETDCSEEAKLGTKMDRTLSEKSGKKLKRTSHDFLRIGLISTN</sequence>
<dbReference type="AlphaFoldDB" id="D7MCS5"/>
<proteinExistence type="predicted"/>
<gene>
    <name evidence="2" type="ORF">ARALYDRAFT_658282</name>
</gene>
<accession>D7MCS5</accession>
<evidence type="ECO:0000313" key="2">
    <source>
        <dbReference type="EMBL" id="EFH44254.1"/>
    </source>
</evidence>
<dbReference type="Proteomes" id="UP000008694">
    <property type="component" value="Unassembled WGS sequence"/>
</dbReference>
<feature type="compositionally biased region" description="Basic and acidic residues" evidence="1">
    <location>
        <begin position="1"/>
        <end position="12"/>
    </location>
</feature>
<reference evidence="3" key="1">
    <citation type="journal article" date="2011" name="Nat. Genet.">
        <title>The Arabidopsis lyrata genome sequence and the basis of rapid genome size change.</title>
        <authorList>
            <person name="Hu T.T."/>
            <person name="Pattyn P."/>
            <person name="Bakker E.G."/>
            <person name="Cao J."/>
            <person name="Cheng J.-F."/>
            <person name="Clark R.M."/>
            <person name="Fahlgren N."/>
            <person name="Fawcett J.A."/>
            <person name="Grimwood J."/>
            <person name="Gundlach H."/>
            <person name="Haberer G."/>
            <person name="Hollister J.D."/>
            <person name="Ossowski S."/>
            <person name="Ottilar R.P."/>
            <person name="Salamov A.A."/>
            <person name="Schneeberger K."/>
            <person name="Spannagl M."/>
            <person name="Wang X."/>
            <person name="Yang L."/>
            <person name="Nasrallah M.E."/>
            <person name="Bergelson J."/>
            <person name="Carrington J.C."/>
            <person name="Gaut B.S."/>
            <person name="Schmutz J."/>
            <person name="Mayer K.F.X."/>
            <person name="Van de Peer Y."/>
            <person name="Grigoriev I.V."/>
            <person name="Nordborg M."/>
            <person name="Weigel D."/>
            <person name="Guo Y.-L."/>
        </authorList>
    </citation>
    <scope>NUCLEOTIDE SEQUENCE [LARGE SCALE GENOMIC DNA]</scope>
    <source>
        <strain evidence="3">cv. MN47</strain>
    </source>
</reference>
<feature type="compositionally biased region" description="Polar residues" evidence="1">
    <location>
        <begin position="14"/>
        <end position="24"/>
    </location>
</feature>
<dbReference type="EMBL" id="GL348719">
    <property type="protein sequence ID" value="EFH44254.1"/>
    <property type="molecule type" value="Genomic_DNA"/>
</dbReference>
<protein>
    <submittedName>
        <fullName evidence="2">Predicted protein</fullName>
    </submittedName>
</protein>
<evidence type="ECO:0000313" key="3">
    <source>
        <dbReference type="Proteomes" id="UP000008694"/>
    </source>
</evidence>
<feature type="region of interest" description="Disordered" evidence="1">
    <location>
        <begin position="1"/>
        <end position="34"/>
    </location>
</feature>
<dbReference type="Gramene" id="Al_scaffold_0007_2337">
    <property type="protein sequence ID" value="Al_scaffold_0007_2337"/>
    <property type="gene ID" value="Al_scaffold_0007_2337"/>
</dbReference>
<keyword evidence="3" id="KW-1185">Reference proteome</keyword>
<dbReference type="HOGENOM" id="CLU_2515720_0_0_1"/>
<evidence type="ECO:0000256" key="1">
    <source>
        <dbReference type="SAM" id="MobiDB-lite"/>
    </source>
</evidence>
<name>D7MCS5_ARALL</name>
<organism evidence="3">
    <name type="scientific">Arabidopsis lyrata subsp. lyrata</name>
    <name type="common">Lyre-leaved rock-cress</name>
    <dbReference type="NCBI Taxonomy" id="81972"/>
    <lineage>
        <taxon>Eukaryota</taxon>
        <taxon>Viridiplantae</taxon>
        <taxon>Streptophyta</taxon>
        <taxon>Embryophyta</taxon>
        <taxon>Tracheophyta</taxon>
        <taxon>Spermatophyta</taxon>
        <taxon>Magnoliopsida</taxon>
        <taxon>eudicotyledons</taxon>
        <taxon>Gunneridae</taxon>
        <taxon>Pentapetalae</taxon>
        <taxon>rosids</taxon>
        <taxon>malvids</taxon>
        <taxon>Brassicales</taxon>
        <taxon>Brassicaceae</taxon>
        <taxon>Camelineae</taxon>
        <taxon>Arabidopsis</taxon>
    </lineage>
</organism>